<dbReference type="EMBL" id="CP040428">
    <property type="protein sequence ID" value="QCT18601.1"/>
    <property type="molecule type" value="Genomic_DNA"/>
</dbReference>
<organism evidence="2 3">
    <name type="scientific">Jejubacter calystegiae</name>
    <dbReference type="NCBI Taxonomy" id="2579935"/>
    <lineage>
        <taxon>Bacteria</taxon>
        <taxon>Pseudomonadati</taxon>
        <taxon>Pseudomonadota</taxon>
        <taxon>Gammaproteobacteria</taxon>
        <taxon>Enterobacterales</taxon>
        <taxon>Enterobacteriaceae</taxon>
        <taxon>Jejubacter</taxon>
    </lineage>
</organism>
<dbReference type="Pfam" id="PF13997">
    <property type="entry name" value="YqjK"/>
    <property type="match status" value="1"/>
</dbReference>
<name>A0A4P8YDM5_9ENTR</name>
<gene>
    <name evidence="2" type="ORF">FEM41_02545</name>
</gene>
<evidence type="ECO:0000313" key="2">
    <source>
        <dbReference type="EMBL" id="QCT18601.1"/>
    </source>
</evidence>
<reference evidence="2 3" key="1">
    <citation type="submission" date="2019-05" db="EMBL/GenBank/DDBJ databases">
        <title>Complete genome sequence of Izhakiella calystegiae KSNA2, an endophyte isolated from beach morning glory (Calystegia soldanella).</title>
        <authorList>
            <person name="Jiang L."/>
            <person name="Jeong J.C."/>
            <person name="Kim C.Y."/>
            <person name="Kim D.H."/>
            <person name="Kim S.W."/>
            <person name="Lee j."/>
        </authorList>
    </citation>
    <scope>NUCLEOTIDE SEQUENCE [LARGE SCALE GENOMIC DNA]</scope>
    <source>
        <strain evidence="2 3">KSNA2</strain>
    </source>
</reference>
<feature type="transmembrane region" description="Helical" evidence="1">
    <location>
        <begin position="47"/>
        <end position="64"/>
    </location>
</feature>
<keyword evidence="3" id="KW-1185">Reference proteome</keyword>
<dbReference type="AlphaFoldDB" id="A0A4P8YDM5"/>
<keyword evidence="1" id="KW-0812">Transmembrane</keyword>
<protein>
    <recommendedName>
        <fullName evidence="4">YqjK-like protein</fullName>
    </recommendedName>
</protein>
<proteinExistence type="predicted"/>
<dbReference type="RefSeq" id="WP_138094144.1">
    <property type="nucleotide sequence ID" value="NZ_CP040428.1"/>
</dbReference>
<dbReference type="InterPro" id="IPR025612">
    <property type="entry name" value="YqjK"/>
</dbReference>
<dbReference type="KEGG" id="izh:FEM41_02545"/>
<accession>A0A4P8YDM5</accession>
<keyword evidence="1" id="KW-0472">Membrane</keyword>
<evidence type="ECO:0000313" key="3">
    <source>
        <dbReference type="Proteomes" id="UP000302163"/>
    </source>
</evidence>
<evidence type="ECO:0000256" key="1">
    <source>
        <dbReference type="SAM" id="Phobius"/>
    </source>
</evidence>
<dbReference type="OrthoDB" id="6504948at2"/>
<dbReference type="Proteomes" id="UP000302163">
    <property type="component" value="Chromosome"/>
</dbReference>
<keyword evidence="1" id="KW-1133">Transmembrane helix</keyword>
<evidence type="ECO:0008006" key="4">
    <source>
        <dbReference type="Google" id="ProtNLM"/>
    </source>
</evidence>
<sequence>MSREREQRKALLLSQIQQQRLDLSACQRNWLQATESFDRGWLTLLNLRTWAVAGGGLMAIWGLRRPRMLMRWGRRGLGLWSSWRLIRNTLKRVQR</sequence>